<dbReference type="RefSeq" id="WP_058529218.1">
    <property type="nucleotide sequence ID" value="NZ_CAAAHZ010000003.1"/>
</dbReference>
<reference evidence="1 2" key="1">
    <citation type="submission" date="2015-11" db="EMBL/GenBank/DDBJ databases">
        <title>Genomic analysis of 38 Legionella species identifies large and diverse effector repertoires.</title>
        <authorList>
            <person name="Burstein D."/>
            <person name="Amaro F."/>
            <person name="Zusman T."/>
            <person name="Lifshitz Z."/>
            <person name="Cohen O."/>
            <person name="Gilbert J.A."/>
            <person name="Pupko T."/>
            <person name="Shuman H.A."/>
            <person name="Segal G."/>
        </authorList>
    </citation>
    <scope>NUCLEOTIDE SEQUENCE [LARGE SCALE GENOMIC DNA]</scope>
    <source>
        <strain evidence="1 2">ATCC 49505</strain>
    </source>
</reference>
<accession>A0A0W0VMJ4</accession>
<protein>
    <submittedName>
        <fullName evidence="1">Cofactor-independent phosphoglycerate mutase</fullName>
    </submittedName>
</protein>
<evidence type="ECO:0000313" key="1">
    <source>
        <dbReference type="EMBL" id="KTD21117.1"/>
    </source>
</evidence>
<evidence type="ECO:0000313" key="2">
    <source>
        <dbReference type="Proteomes" id="UP000054997"/>
    </source>
</evidence>
<organism evidence="1 2">
    <name type="scientific">Legionella londiniensis</name>
    <dbReference type="NCBI Taxonomy" id="45068"/>
    <lineage>
        <taxon>Bacteria</taxon>
        <taxon>Pseudomonadati</taxon>
        <taxon>Pseudomonadota</taxon>
        <taxon>Gammaproteobacteria</taxon>
        <taxon>Legionellales</taxon>
        <taxon>Legionellaceae</taxon>
        <taxon>Legionella</taxon>
    </lineage>
</organism>
<proteinExistence type="predicted"/>
<dbReference type="STRING" id="45068.Llon_1215"/>
<dbReference type="PATRIC" id="fig|45068.5.peg.1313"/>
<gene>
    <name evidence="1" type="ORF">Llon_1215</name>
</gene>
<dbReference type="EMBL" id="LNYK01000016">
    <property type="protein sequence ID" value="KTD21117.1"/>
    <property type="molecule type" value="Genomic_DNA"/>
</dbReference>
<dbReference type="OrthoDB" id="5295974at2"/>
<comment type="caution">
    <text evidence="1">The sequence shown here is derived from an EMBL/GenBank/DDBJ whole genome shotgun (WGS) entry which is preliminary data.</text>
</comment>
<keyword evidence="2" id="KW-1185">Reference proteome</keyword>
<dbReference type="AlphaFoldDB" id="A0A0W0VMJ4"/>
<sequence length="271" mass="31299">MDVIVNDRLESLPEGSIQVPGYGDFYYHLLSCLGYSSNHFPLADLLRRCHGLEGDWYIASLIHWQATHNDAMITASPDDLKLSELEARLWFAALKEFIAAENMELFYSNPHLWLIQCKQPRTIQAKPLYDVLNQSMMTHIRNLDSTLHWQRFITECQMFLGSHSLNDNRPDLPINGLWVWGGGALAKPGTRPIISGDSGYSYLASFLSTKVIPYEPRRSYPDNAVLLFATLAVKDLANLQNQLKHYTVNWHWNNLSYTTKPRKWWSRLWSK</sequence>
<dbReference type="Proteomes" id="UP000054997">
    <property type="component" value="Unassembled WGS sequence"/>
</dbReference>
<name>A0A0W0VMJ4_9GAMM</name>